<dbReference type="SUPFAM" id="SSF103256">
    <property type="entry name" value="Hypothetical protein TM0160"/>
    <property type="match status" value="1"/>
</dbReference>
<proteinExistence type="predicted"/>
<evidence type="ECO:0000313" key="2">
    <source>
        <dbReference type="EMBL" id="SKA48205.1"/>
    </source>
</evidence>
<dbReference type="Pfam" id="PF02577">
    <property type="entry name" value="BFN_dom"/>
    <property type="match status" value="1"/>
</dbReference>
<evidence type="ECO:0000259" key="1">
    <source>
        <dbReference type="PROSITE" id="PS51658"/>
    </source>
</evidence>
<dbReference type="PANTHER" id="PTHR15160:SF1">
    <property type="entry name" value="VON HIPPEL-LINDAU DISEASE TUMOR SUPPRESSOR"/>
    <property type="match status" value="1"/>
</dbReference>
<keyword evidence="3" id="KW-1185">Reference proteome</keyword>
<accession>A0A1T4U627</accession>
<dbReference type="PROSITE" id="PS51658">
    <property type="entry name" value="BFN"/>
    <property type="match status" value="1"/>
</dbReference>
<sequence>MAINHDRFFLDKEYFSNFTVLQNIQRQRKTDMRKIELEIVALSHSITQTHSYAVVLGEVNGLRRLPIVIGGFEAQAIAVALEKMQPSRPLTHDLMKNFMNAFNIELHEVVISNLQEGIFYSKLICSSNDETIEIDSRTSDALALAVRFGCPIYTFENILNSAGILLDDPAGKKSAKPVTPTISEHERGAEDDLKAMSLDELTQLLQEVLEQEDYIRAIAIRDEINSRKSK</sequence>
<dbReference type="STRING" id="634771.SAMN04488128_11046"/>
<dbReference type="EMBL" id="FUWZ01000010">
    <property type="protein sequence ID" value="SKA48205.1"/>
    <property type="molecule type" value="Genomic_DNA"/>
</dbReference>
<name>A0A1T4U627_9BACT</name>
<dbReference type="InterPro" id="IPR003729">
    <property type="entry name" value="Bi_nuclease_dom"/>
</dbReference>
<dbReference type="InterPro" id="IPR036104">
    <property type="entry name" value="BFN_sf"/>
</dbReference>
<feature type="domain" description="BFN" evidence="1">
    <location>
        <begin position="34"/>
        <end position="166"/>
    </location>
</feature>
<dbReference type="GO" id="GO:0004518">
    <property type="term" value="F:nuclease activity"/>
    <property type="evidence" value="ECO:0007669"/>
    <property type="project" value="InterPro"/>
</dbReference>
<dbReference type="PANTHER" id="PTHR15160">
    <property type="entry name" value="VON HIPPEL-LINDAU PROTEIN"/>
    <property type="match status" value="1"/>
</dbReference>
<evidence type="ECO:0000313" key="3">
    <source>
        <dbReference type="Proteomes" id="UP000190367"/>
    </source>
</evidence>
<gene>
    <name evidence="2" type="ORF">SAMN04488128_11046</name>
</gene>
<dbReference type="Gene3D" id="3.10.690.10">
    <property type="entry name" value="Bifunctional nuclease domain"/>
    <property type="match status" value="1"/>
</dbReference>
<dbReference type="Proteomes" id="UP000190367">
    <property type="component" value="Unassembled WGS sequence"/>
</dbReference>
<reference evidence="3" key="1">
    <citation type="submission" date="2017-02" db="EMBL/GenBank/DDBJ databases">
        <authorList>
            <person name="Varghese N."/>
            <person name="Submissions S."/>
        </authorList>
    </citation>
    <scope>NUCLEOTIDE SEQUENCE [LARGE SCALE GENOMIC DNA]</scope>
    <source>
        <strain evidence="3">DSM 22224</strain>
    </source>
</reference>
<organism evidence="2 3">
    <name type="scientific">Chitinophaga eiseniae</name>
    <dbReference type="NCBI Taxonomy" id="634771"/>
    <lineage>
        <taxon>Bacteria</taxon>
        <taxon>Pseudomonadati</taxon>
        <taxon>Bacteroidota</taxon>
        <taxon>Chitinophagia</taxon>
        <taxon>Chitinophagales</taxon>
        <taxon>Chitinophagaceae</taxon>
        <taxon>Chitinophaga</taxon>
    </lineage>
</organism>
<dbReference type="AlphaFoldDB" id="A0A1T4U627"/>
<protein>
    <recommendedName>
        <fullName evidence="1">BFN domain-containing protein</fullName>
    </recommendedName>
</protein>